<dbReference type="AlphaFoldDB" id="A0ABD3F6S9"/>
<organism evidence="1 2">
    <name type="scientific">Phytophthora oleae</name>
    <dbReference type="NCBI Taxonomy" id="2107226"/>
    <lineage>
        <taxon>Eukaryota</taxon>
        <taxon>Sar</taxon>
        <taxon>Stramenopiles</taxon>
        <taxon>Oomycota</taxon>
        <taxon>Peronosporomycetes</taxon>
        <taxon>Peronosporales</taxon>
        <taxon>Peronosporaceae</taxon>
        <taxon>Phytophthora</taxon>
    </lineage>
</organism>
<dbReference type="Gene3D" id="3.30.200.20">
    <property type="entry name" value="Phosphorylase Kinase, domain 1"/>
    <property type="match status" value="1"/>
</dbReference>
<protein>
    <recommendedName>
        <fullName evidence="3">Protein kinase domain-containing protein</fullName>
    </recommendedName>
</protein>
<gene>
    <name evidence="1" type="ORF">V7S43_013774</name>
</gene>
<evidence type="ECO:0008006" key="3">
    <source>
        <dbReference type="Google" id="ProtNLM"/>
    </source>
</evidence>
<accession>A0ABD3F6S9</accession>
<sequence>MRTRDCKQQLQYFKFVVAVWKDLNDQLKEAADQGLKPQLHELYELVLFWTKQPARLTAGELQLLNEVAQVMTKTGLFEDYEGSDSLPAGLVHGDHLAMVKKSSLLDWRRSHVSRKQLPVSLNPGEYIPKWRIPEHEVQMDHLHPSAQQNRRVRLGTWLDTPVVIQKVSPIQQQLGNAEFEEVAKRWIALNHPNIIKLYGLCGANISNNWFTL</sequence>
<dbReference type="Proteomes" id="UP001632037">
    <property type="component" value="Unassembled WGS sequence"/>
</dbReference>
<proteinExistence type="predicted"/>
<name>A0ABD3F6S9_9STRA</name>
<keyword evidence="2" id="KW-1185">Reference proteome</keyword>
<comment type="caution">
    <text evidence="1">The sequence shown here is derived from an EMBL/GenBank/DDBJ whole genome shotgun (WGS) entry which is preliminary data.</text>
</comment>
<evidence type="ECO:0000313" key="2">
    <source>
        <dbReference type="Proteomes" id="UP001632037"/>
    </source>
</evidence>
<dbReference type="EMBL" id="JBIMZQ010000037">
    <property type="protein sequence ID" value="KAL3661165.1"/>
    <property type="molecule type" value="Genomic_DNA"/>
</dbReference>
<reference evidence="1 2" key="1">
    <citation type="submission" date="2024-09" db="EMBL/GenBank/DDBJ databases">
        <title>Genome sequencing and assembly of Phytophthora oleae, isolate VK10A, causative agent of rot of olive drupes.</title>
        <authorList>
            <person name="Conti Taguali S."/>
            <person name="Riolo M."/>
            <person name="La Spada F."/>
            <person name="Cacciola S.O."/>
            <person name="Dionisio G."/>
        </authorList>
    </citation>
    <scope>NUCLEOTIDE SEQUENCE [LARGE SCALE GENOMIC DNA]</scope>
    <source>
        <strain evidence="1 2">VK10A</strain>
    </source>
</reference>
<evidence type="ECO:0000313" key="1">
    <source>
        <dbReference type="EMBL" id="KAL3661165.1"/>
    </source>
</evidence>